<gene>
    <name evidence="1" type="ORF">BTO11_12520</name>
</gene>
<protein>
    <submittedName>
        <fullName evidence="1">Uncharacterized protein</fullName>
    </submittedName>
</protein>
<dbReference type="EMBL" id="MSCH01000003">
    <property type="protein sequence ID" value="PQJ54402.1"/>
    <property type="molecule type" value="Genomic_DNA"/>
</dbReference>
<dbReference type="AlphaFoldDB" id="A0A2S7UY37"/>
<evidence type="ECO:0000313" key="1">
    <source>
        <dbReference type="EMBL" id="PQJ54402.1"/>
    </source>
</evidence>
<dbReference type="OrthoDB" id="6387717at2"/>
<comment type="caution">
    <text evidence="1">The sequence shown here is derived from an EMBL/GenBank/DDBJ whole genome shotgun (WGS) entry which is preliminary data.</text>
</comment>
<reference evidence="1 2" key="1">
    <citation type="submission" date="2016-12" db="EMBL/GenBank/DDBJ databases">
        <title>Diversity of luminous bacteria.</title>
        <authorList>
            <person name="Yoshizawa S."/>
            <person name="Kogure K."/>
        </authorList>
    </citation>
    <scope>NUCLEOTIDE SEQUENCE [LARGE SCALE GENOMIC DNA]</scope>
    <source>
        <strain evidence="1 2">SA4-48</strain>
    </source>
</reference>
<evidence type="ECO:0000313" key="2">
    <source>
        <dbReference type="Proteomes" id="UP000239007"/>
    </source>
</evidence>
<sequence length="84" mass="9871">MMDKKIALTNAEKQKRYRDKKELLGKKEVRGYLTQEAQQCLNEIRELTDWDDSTILSNAIRLTYAAQKCGQVKQLNAWLVRNKK</sequence>
<dbReference type="Proteomes" id="UP000239007">
    <property type="component" value="Unassembled WGS sequence"/>
</dbReference>
<proteinExistence type="predicted"/>
<keyword evidence="2" id="KW-1185">Reference proteome</keyword>
<name>A0A2S7UY37_9GAMM</name>
<organism evidence="1 2">
    <name type="scientific">Psychrosphaera saromensis</name>
    <dbReference type="NCBI Taxonomy" id="716813"/>
    <lineage>
        <taxon>Bacteria</taxon>
        <taxon>Pseudomonadati</taxon>
        <taxon>Pseudomonadota</taxon>
        <taxon>Gammaproteobacteria</taxon>
        <taxon>Alteromonadales</taxon>
        <taxon>Pseudoalteromonadaceae</taxon>
        <taxon>Psychrosphaera</taxon>
    </lineage>
</organism>
<accession>A0A2S7UY37</accession>